<protein>
    <submittedName>
        <fullName evidence="1">Uncharacterized protein</fullName>
    </submittedName>
</protein>
<evidence type="ECO:0000313" key="1">
    <source>
        <dbReference type="EMBL" id="JAD73202.1"/>
    </source>
</evidence>
<reference evidence="1" key="2">
    <citation type="journal article" date="2015" name="Data Brief">
        <title>Shoot transcriptome of the giant reed, Arundo donax.</title>
        <authorList>
            <person name="Barrero R.A."/>
            <person name="Guerrero F.D."/>
            <person name="Moolhuijzen P."/>
            <person name="Goolsby J.A."/>
            <person name="Tidwell J."/>
            <person name="Bellgard S.E."/>
            <person name="Bellgard M.I."/>
        </authorList>
    </citation>
    <scope>NUCLEOTIDE SEQUENCE</scope>
    <source>
        <tissue evidence="1">Shoot tissue taken approximately 20 cm above the soil surface</tissue>
    </source>
</reference>
<reference evidence="1" key="1">
    <citation type="submission" date="2014-09" db="EMBL/GenBank/DDBJ databases">
        <authorList>
            <person name="Magalhaes I.L.F."/>
            <person name="Oliveira U."/>
            <person name="Santos F.R."/>
            <person name="Vidigal T.H.D.A."/>
            <person name="Brescovit A.D."/>
            <person name="Santos A.J."/>
        </authorList>
    </citation>
    <scope>NUCLEOTIDE SEQUENCE</scope>
    <source>
        <tissue evidence="1">Shoot tissue taken approximately 20 cm above the soil surface</tissue>
    </source>
</reference>
<accession>A0A0A9CNX7</accession>
<name>A0A0A9CNX7_ARUDO</name>
<proteinExistence type="predicted"/>
<organism evidence="1">
    <name type="scientific">Arundo donax</name>
    <name type="common">Giant reed</name>
    <name type="synonym">Donax arundinaceus</name>
    <dbReference type="NCBI Taxonomy" id="35708"/>
    <lineage>
        <taxon>Eukaryota</taxon>
        <taxon>Viridiplantae</taxon>
        <taxon>Streptophyta</taxon>
        <taxon>Embryophyta</taxon>
        <taxon>Tracheophyta</taxon>
        <taxon>Spermatophyta</taxon>
        <taxon>Magnoliopsida</taxon>
        <taxon>Liliopsida</taxon>
        <taxon>Poales</taxon>
        <taxon>Poaceae</taxon>
        <taxon>PACMAD clade</taxon>
        <taxon>Arundinoideae</taxon>
        <taxon>Arundineae</taxon>
        <taxon>Arundo</taxon>
    </lineage>
</organism>
<sequence length="27" mass="3419">MRRSRSIHQYITHYSHTLQRRKLLTVH</sequence>
<dbReference type="EMBL" id="GBRH01224693">
    <property type="protein sequence ID" value="JAD73202.1"/>
    <property type="molecule type" value="Transcribed_RNA"/>
</dbReference>
<dbReference type="AlphaFoldDB" id="A0A0A9CNX7"/>